<dbReference type="eggNOG" id="ENOG502QQT2">
    <property type="taxonomic scope" value="Eukaryota"/>
</dbReference>
<keyword evidence="5" id="KW-0812">Transmembrane</keyword>
<reference evidence="12" key="3">
    <citation type="submission" date="2018-08" db="UniProtKB">
        <authorList>
            <consortium name="EnsemblPlants"/>
        </authorList>
    </citation>
    <scope>IDENTIFICATION</scope>
    <source>
        <strain evidence="12">cv. Bd21</strain>
    </source>
</reference>
<evidence type="ECO:0000256" key="2">
    <source>
        <dbReference type="ARBA" id="ARBA00008361"/>
    </source>
</evidence>
<evidence type="ECO:0000256" key="10">
    <source>
        <dbReference type="RuleBase" id="RU366043"/>
    </source>
</evidence>
<keyword evidence="6 10" id="KW-0735">Signal-anchor</keyword>
<evidence type="ECO:0000256" key="3">
    <source>
        <dbReference type="ARBA" id="ARBA00022603"/>
    </source>
</evidence>
<evidence type="ECO:0000256" key="8">
    <source>
        <dbReference type="ARBA" id="ARBA00023136"/>
    </source>
</evidence>
<evidence type="ECO:0000313" key="11">
    <source>
        <dbReference type="EMBL" id="KQJ84115.1"/>
    </source>
</evidence>
<dbReference type="InterPro" id="IPR004159">
    <property type="entry name" value="Put_SAM_MeTrfase"/>
</dbReference>
<dbReference type="Pfam" id="PF03141">
    <property type="entry name" value="Methyltransf_29"/>
    <property type="match status" value="1"/>
</dbReference>
<dbReference type="GO" id="GO:0008168">
    <property type="term" value="F:methyltransferase activity"/>
    <property type="evidence" value="ECO:0007669"/>
    <property type="project" value="UniProtKB-UniRule"/>
</dbReference>
<dbReference type="PANTHER" id="PTHR10108:SF1049">
    <property type="entry name" value="METHYLTRANSFERASE"/>
    <property type="match status" value="1"/>
</dbReference>
<evidence type="ECO:0000256" key="6">
    <source>
        <dbReference type="ARBA" id="ARBA00022968"/>
    </source>
</evidence>
<gene>
    <name evidence="12" type="primary">LOC100831094</name>
    <name evidence="11" type="ORF">BRADI_5g18800v3</name>
</gene>
<dbReference type="Gene3D" id="3.40.50.150">
    <property type="entry name" value="Vaccinia Virus protein VP39"/>
    <property type="match status" value="1"/>
</dbReference>
<dbReference type="RefSeq" id="XP_003580353.1">
    <property type="nucleotide sequence ID" value="XM_003580305.4"/>
</dbReference>
<dbReference type="EnsemblPlants" id="KQJ84115">
    <property type="protein sequence ID" value="KQJ84115"/>
    <property type="gene ID" value="BRADI_5g18800v3"/>
</dbReference>
<dbReference type="FunFam" id="3.40.50.150:FF:000123">
    <property type="entry name" value="Putative methyltransferase PMT15"/>
    <property type="match status" value="1"/>
</dbReference>
<keyword evidence="8" id="KW-0472">Membrane</keyword>
<keyword evidence="3 10" id="KW-0489">Methyltransferase</keyword>
<organism evidence="11">
    <name type="scientific">Brachypodium distachyon</name>
    <name type="common">Purple false brome</name>
    <name type="synonym">Trachynia distachya</name>
    <dbReference type="NCBI Taxonomy" id="15368"/>
    <lineage>
        <taxon>Eukaryota</taxon>
        <taxon>Viridiplantae</taxon>
        <taxon>Streptophyta</taxon>
        <taxon>Embryophyta</taxon>
        <taxon>Tracheophyta</taxon>
        <taxon>Spermatophyta</taxon>
        <taxon>Magnoliopsida</taxon>
        <taxon>Liliopsida</taxon>
        <taxon>Poales</taxon>
        <taxon>Poaceae</taxon>
        <taxon>BOP clade</taxon>
        <taxon>Pooideae</taxon>
        <taxon>Stipodae</taxon>
        <taxon>Brachypodieae</taxon>
        <taxon>Brachypodium</taxon>
    </lineage>
</organism>
<evidence type="ECO:0000256" key="9">
    <source>
        <dbReference type="ARBA" id="ARBA00023180"/>
    </source>
</evidence>
<dbReference type="Proteomes" id="UP000008810">
    <property type="component" value="Chromosome 5"/>
</dbReference>
<dbReference type="GO" id="GO:0032259">
    <property type="term" value="P:methylation"/>
    <property type="evidence" value="ECO:0007669"/>
    <property type="project" value="UniProtKB-KW"/>
</dbReference>
<keyword evidence="13" id="KW-1185">Reference proteome</keyword>
<evidence type="ECO:0000313" key="13">
    <source>
        <dbReference type="Proteomes" id="UP000008810"/>
    </source>
</evidence>
<accession>I1J0R6</accession>
<comment type="subcellular location">
    <subcellularLocation>
        <location evidence="1">Endoplasmic reticulum membrane</location>
        <topology evidence="1">Single-pass type II membrane protein</topology>
    </subcellularLocation>
    <subcellularLocation>
        <location evidence="10">Membrane</location>
        <topology evidence="10">Single-pass type II membrane protein</topology>
    </subcellularLocation>
</comment>
<reference evidence="11" key="2">
    <citation type="submission" date="2017-06" db="EMBL/GenBank/DDBJ databases">
        <title>WGS assembly of Brachypodium distachyon.</title>
        <authorList>
            <consortium name="The International Brachypodium Initiative"/>
            <person name="Lucas S."/>
            <person name="Harmon-Smith M."/>
            <person name="Lail K."/>
            <person name="Tice H."/>
            <person name="Grimwood J."/>
            <person name="Bruce D."/>
            <person name="Barry K."/>
            <person name="Shu S."/>
            <person name="Lindquist E."/>
            <person name="Wang M."/>
            <person name="Pitluck S."/>
            <person name="Vogel J.P."/>
            <person name="Garvin D.F."/>
            <person name="Mockler T.C."/>
            <person name="Schmutz J."/>
            <person name="Rokhsar D."/>
            <person name="Bevan M.W."/>
        </authorList>
    </citation>
    <scope>NUCLEOTIDE SEQUENCE</scope>
    <source>
        <strain evidence="11">Bd21</strain>
    </source>
</reference>
<dbReference type="InterPro" id="IPR029063">
    <property type="entry name" value="SAM-dependent_MTases_sf"/>
</dbReference>
<evidence type="ECO:0000256" key="4">
    <source>
        <dbReference type="ARBA" id="ARBA00022679"/>
    </source>
</evidence>
<dbReference type="GO" id="GO:0005789">
    <property type="term" value="C:endoplasmic reticulum membrane"/>
    <property type="evidence" value="ECO:0007669"/>
    <property type="project" value="UniProtKB-SubCell"/>
</dbReference>
<dbReference type="PANTHER" id="PTHR10108">
    <property type="entry name" value="SAM-DEPENDENT METHYLTRANSFERASE"/>
    <property type="match status" value="1"/>
</dbReference>
<keyword evidence="7" id="KW-1133">Transmembrane helix</keyword>
<evidence type="ECO:0000313" key="12">
    <source>
        <dbReference type="EnsemblPlants" id="KQJ84115"/>
    </source>
</evidence>
<evidence type="ECO:0000256" key="5">
    <source>
        <dbReference type="ARBA" id="ARBA00022692"/>
    </source>
</evidence>
<dbReference type="STRING" id="15368.I1J0R6"/>
<dbReference type="KEGG" id="bdi:100831094"/>
<dbReference type="EC" id="2.1.1.-" evidence="10"/>
<dbReference type="OrthoDB" id="2013972at2759"/>
<dbReference type="EMBL" id="CM000884">
    <property type="protein sequence ID" value="KQJ84115.1"/>
    <property type="molecule type" value="Genomic_DNA"/>
</dbReference>
<dbReference type="FunCoup" id="I1J0R6">
    <property type="interactions" value="1025"/>
</dbReference>
<sequence length="643" mass="71619">MAVGVPGTKLHLSSVARRPTLHQLAAVAVLCSVSYLIGVWHHGGFSASPPGGTTSPVSVAITTPSVPCVSPNVTVLGGGGGGGRLAPPLDFRAHHTAEGTEVESAPAKRTYEACPAQYSEYTPCEDVERSLRFPRDRLMYRERHCPSEGERLRCLVPAPQGYRNPFPWPTSRDVAWFANVPHKELTVEKAVQNWIRVDGDKFRFPGGGTMFPHGAGAYIDDIGKLIPLHDGSIRTALDTGCGVASWGAYLLSRDILVMSFAPRDSHEAQVQFALERGVPAMIGVLSSNRLTYPARAFDMAHCSRCLIPWQLYDGLYLIEVDRILRPGGYWILSGPPINWKKHWKGWQRTTEDLNAEQQAIEAVAKSLCWKKIKEVGDIAIWQKPTNHIHCKASRRITKSPPFCSNKNPDAAWYDKMEACITPLPEVSDIKKVAGGELKKWPQRLTAVPPRIASGSIAGVTDEMFLEDTKLWRKRVGHYKSVISQFGQKGRYRNLLDMNAHFGGFAAALVGDPMWVMNMVPTVGNSTTLGVIYERGLIGNYQDWCEGMSTYPRTYDLIHADSVFSLYKDRCEMDSILLEMDRILRPEGTVIIRDDVDILVKIKSITDGMRWNSQVVDHEDGPLVREKLLLVVKTYWTLGDEKKQ</sequence>
<evidence type="ECO:0000256" key="7">
    <source>
        <dbReference type="ARBA" id="ARBA00022989"/>
    </source>
</evidence>
<dbReference type="GeneID" id="100831094"/>
<comment type="similarity">
    <text evidence="2 10">Belongs to the methyltransferase superfamily.</text>
</comment>
<dbReference type="Gramene" id="KQJ84115">
    <property type="protein sequence ID" value="KQJ84115"/>
    <property type="gene ID" value="BRADI_5g18800v3"/>
</dbReference>
<dbReference type="AlphaFoldDB" id="I1J0R6"/>
<dbReference type="OMA" id="HGRCEME"/>
<proteinExistence type="inferred from homology"/>
<dbReference type="ExpressionAtlas" id="I1J0R6">
    <property type="expression patterns" value="baseline"/>
</dbReference>
<keyword evidence="4 10" id="KW-0808">Transferase</keyword>
<keyword evidence="9 10" id="KW-0325">Glycoprotein</keyword>
<dbReference type="GO" id="GO:0005737">
    <property type="term" value="C:cytoplasm"/>
    <property type="evidence" value="ECO:0000318"/>
    <property type="project" value="GO_Central"/>
</dbReference>
<reference evidence="11 12" key="1">
    <citation type="journal article" date="2010" name="Nature">
        <title>Genome sequencing and analysis of the model grass Brachypodium distachyon.</title>
        <authorList>
            <consortium name="International Brachypodium Initiative"/>
        </authorList>
    </citation>
    <scope>NUCLEOTIDE SEQUENCE [LARGE SCALE GENOMIC DNA]</scope>
    <source>
        <strain evidence="11 12">Bd21</strain>
    </source>
</reference>
<name>I1J0R6_BRADI</name>
<protein>
    <recommendedName>
        <fullName evidence="10">Methyltransferase</fullName>
        <ecNumber evidence="10">2.1.1.-</ecNumber>
    </recommendedName>
</protein>
<dbReference type="SUPFAM" id="SSF53335">
    <property type="entry name" value="S-adenosyl-L-methionine-dependent methyltransferases"/>
    <property type="match status" value="2"/>
</dbReference>
<evidence type="ECO:0000256" key="1">
    <source>
        <dbReference type="ARBA" id="ARBA00004648"/>
    </source>
</evidence>